<dbReference type="InterPro" id="IPR027612">
    <property type="entry name" value="Put_MTase_LIC12133"/>
</dbReference>
<dbReference type="EC" id="2.1.1.-" evidence="2"/>
<evidence type="ECO:0000313" key="2">
    <source>
        <dbReference type="EMBL" id="NVD42208.1"/>
    </source>
</evidence>
<dbReference type="GO" id="GO:0032259">
    <property type="term" value="P:methylation"/>
    <property type="evidence" value="ECO:0007669"/>
    <property type="project" value="UniProtKB-KW"/>
</dbReference>
<keyword evidence="3" id="KW-1185">Reference proteome</keyword>
<dbReference type="AlphaFoldDB" id="A0A7Y6QAS3"/>
<sequence length="302" mass="33702">MPCGPSSRSAVTDEGQTKQHKRDNQGRCIVLTSDIKNTAYPLLRSAVRGLNRSLTPLKAASGRLRYLSPFPQRFTGAYGSFEDAIAAARSNGLAGYDHEEIAEVAFDKMCQVAPWDYPVLFWMRQVMGEVDGLVDAGGHMGTKYRAFRDLLSLEGSFRWVVYDLPAIVQAGRRRAEQDKLDNLHFVDRIADAGPVPLFLGSGLLQYLDIQLSDLLGRMPALPRHLLLNKVALRKGSPVVTLERIGKAIVPYQMRNEDVFCSDVERLGYRLVDRWSIPSLAHVIETHPELGPSESAGFYFRLP</sequence>
<evidence type="ECO:0000256" key="1">
    <source>
        <dbReference type="SAM" id="MobiDB-lite"/>
    </source>
</evidence>
<accession>A0A7Y6QAS3</accession>
<feature type="compositionally biased region" description="Polar residues" evidence="1">
    <location>
        <begin position="1"/>
        <end position="10"/>
    </location>
</feature>
<proteinExistence type="predicted"/>
<protein>
    <submittedName>
        <fullName evidence="2">Methyltransferase, TIGR04325 family</fullName>
        <ecNumber evidence="2">2.1.1.-</ecNumber>
    </submittedName>
</protein>
<organism evidence="2 3">
    <name type="scientific">Ensifer oleiphilus</name>
    <dbReference type="NCBI Taxonomy" id="2742698"/>
    <lineage>
        <taxon>Bacteria</taxon>
        <taxon>Pseudomonadati</taxon>
        <taxon>Pseudomonadota</taxon>
        <taxon>Alphaproteobacteria</taxon>
        <taxon>Hyphomicrobiales</taxon>
        <taxon>Rhizobiaceae</taxon>
        <taxon>Sinorhizobium/Ensifer group</taxon>
        <taxon>Ensifer</taxon>
    </lineage>
</organism>
<evidence type="ECO:0000313" key="3">
    <source>
        <dbReference type="Proteomes" id="UP000520198"/>
    </source>
</evidence>
<keyword evidence="2" id="KW-0489">Methyltransferase</keyword>
<feature type="region of interest" description="Disordered" evidence="1">
    <location>
        <begin position="1"/>
        <end position="24"/>
    </location>
</feature>
<dbReference type="NCBIfam" id="TIGR04325">
    <property type="entry name" value="MTase_LIC12133"/>
    <property type="match status" value="1"/>
</dbReference>
<comment type="caution">
    <text evidence="2">The sequence shown here is derived from an EMBL/GenBank/DDBJ whole genome shotgun (WGS) entry which is preliminary data.</text>
</comment>
<dbReference type="EMBL" id="JABWDU010000008">
    <property type="protein sequence ID" value="NVD42208.1"/>
    <property type="molecule type" value="Genomic_DNA"/>
</dbReference>
<name>A0A7Y6QAS3_9HYPH</name>
<dbReference type="Proteomes" id="UP000520198">
    <property type="component" value="Unassembled WGS sequence"/>
</dbReference>
<dbReference type="GO" id="GO:0008168">
    <property type="term" value="F:methyltransferase activity"/>
    <property type="evidence" value="ECO:0007669"/>
    <property type="project" value="UniProtKB-KW"/>
</dbReference>
<gene>
    <name evidence="2" type="ORF">HT585_25385</name>
</gene>
<keyword evidence="2" id="KW-0808">Transferase</keyword>
<reference evidence="2 3" key="1">
    <citation type="submission" date="2020-06" db="EMBL/GenBank/DDBJ databases">
        <authorList>
            <person name="Grouzdev D.S."/>
        </authorList>
    </citation>
    <scope>NUCLEOTIDE SEQUENCE [LARGE SCALE GENOMIC DNA]</scope>
    <source>
        <strain evidence="2 3">HO-A22</strain>
    </source>
</reference>